<dbReference type="EMBL" id="FXTY01000001">
    <property type="protein sequence ID" value="SMP06052.1"/>
    <property type="molecule type" value="Genomic_DNA"/>
</dbReference>
<evidence type="ECO:0000256" key="1">
    <source>
        <dbReference type="SAM" id="Phobius"/>
    </source>
</evidence>
<keyword evidence="1" id="KW-0812">Transmembrane</keyword>
<dbReference type="Proteomes" id="UP001157961">
    <property type="component" value="Unassembled WGS sequence"/>
</dbReference>
<sequence length="171" mass="18960">MNVIQVVRKSAVNTRNDLIGELLVWSWSSICLILSVGLLTVSTAMGSAQRNTPPPFFLSCKSLETGLVQKDVRNLCDVLQMKLQNHFPNHAVKQVEGPPHPVGEGIYGKLVVQALRSDHVSGFLMWRNLETGQNYEGPSIQVDGMDDAPKQRLYEGFADGMLKVSTPPWEK</sequence>
<keyword evidence="1" id="KW-0472">Membrane</keyword>
<organism evidence="2 3">
    <name type="scientific">Shimia sagamensis</name>
    <dbReference type="NCBI Taxonomy" id="1566352"/>
    <lineage>
        <taxon>Bacteria</taxon>
        <taxon>Pseudomonadati</taxon>
        <taxon>Pseudomonadota</taxon>
        <taxon>Alphaproteobacteria</taxon>
        <taxon>Rhodobacterales</taxon>
        <taxon>Roseobacteraceae</taxon>
    </lineage>
</organism>
<keyword evidence="3" id="KW-1185">Reference proteome</keyword>
<comment type="caution">
    <text evidence="2">The sequence shown here is derived from an EMBL/GenBank/DDBJ whole genome shotgun (WGS) entry which is preliminary data.</text>
</comment>
<evidence type="ECO:0000313" key="3">
    <source>
        <dbReference type="Proteomes" id="UP001157961"/>
    </source>
</evidence>
<feature type="transmembrane region" description="Helical" evidence="1">
    <location>
        <begin position="22"/>
        <end position="41"/>
    </location>
</feature>
<evidence type="ECO:0000313" key="2">
    <source>
        <dbReference type="EMBL" id="SMP06052.1"/>
    </source>
</evidence>
<name>A0ABY1NCG9_9RHOB</name>
<protein>
    <submittedName>
        <fullName evidence="2">Uncharacterized protein</fullName>
    </submittedName>
</protein>
<gene>
    <name evidence="2" type="ORF">SAMN06265373_101607</name>
</gene>
<proteinExistence type="predicted"/>
<keyword evidence="1" id="KW-1133">Transmembrane helix</keyword>
<accession>A0ABY1NCG9</accession>
<reference evidence="2 3" key="1">
    <citation type="submission" date="2017-05" db="EMBL/GenBank/DDBJ databases">
        <authorList>
            <person name="Varghese N."/>
            <person name="Submissions S."/>
        </authorList>
    </citation>
    <scope>NUCLEOTIDE SEQUENCE [LARGE SCALE GENOMIC DNA]</scope>
    <source>
        <strain evidence="2 3">DSM 29734</strain>
    </source>
</reference>